<dbReference type="InterPro" id="IPR004378">
    <property type="entry name" value="F420H2_quin_Rdtase"/>
</dbReference>
<reference evidence="3" key="1">
    <citation type="submission" date="2018-05" db="EMBL/GenBank/DDBJ databases">
        <authorList>
            <person name="Lanie J.A."/>
            <person name="Ng W.-L."/>
            <person name="Kazmierczak K.M."/>
            <person name="Andrzejewski T.M."/>
            <person name="Davidsen T.M."/>
            <person name="Wayne K.J."/>
            <person name="Tettelin H."/>
            <person name="Glass J.I."/>
            <person name="Rusch D."/>
            <person name="Podicherti R."/>
            <person name="Tsui H.-C.T."/>
            <person name="Winkler M.E."/>
        </authorList>
    </citation>
    <scope>NUCLEOTIDE SEQUENCE</scope>
    <source>
        <strain evidence="3">ZC4RG45</strain>
    </source>
</reference>
<dbReference type="GO" id="GO:0016491">
    <property type="term" value="F:oxidoreductase activity"/>
    <property type="evidence" value="ECO:0007669"/>
    <property type="project" value="InterPro"/>
</dbReference>
<dbReference type="InterPro" id="IPR012349">
    <property type="entry name" value="Split_barrel_FMN-bd"/>
</dbReference>
<dbReference type="PANTHER" id="PTHR39428">
    <property type="entry name" value="F420H(2)-DEPENDENT QUINONE REDUCTASE RV1261C"/>
    <property type="match status" value="1"/>
</dbReference>
<organism evidence="3">
    <name type="scientific">Thermocrispum agreste</name>
    <dbReference type="NCBI Taxonomy" id="37925"/>
    <lineage>
        <taxon>Bacteria</taxon>
        <taxon>Bacillati</taxon>
        <taxon>Actinomycetota</taxon>
        <taxon>Actinomycetes</taxon>
        <taxon>Pseudonocardiales</taxon>
        <taxon>Pseudonocardiaceae</taxon>
        <taxon>Thermocrispum</taxon>
    </lineage>
</organism>
<comment type="caution">
    <text evidence="3">The sequence shown here is derived from an EMBL/GenBank/DDBJ whole genome shotgun (WGS) entry which is preliminary data.</text>
</comment>
<dbReference type="PANTHER" id="PTHR39428:SF1">
    <property type="entry name" value="F420H(2)-DEPENDENT QUINONE REDUCTASE RV1261C"/>
    <property type="match status" value="1"/>
</dbReference>
<name>A0A2W4JAD6_9PSEU</name>
<gene>
    <name evidence="3" type="ORF">DIU77_17775</name>
</gene>
<dbReference type="EMBL" id="QGUI01000850">
    <property type="protein sequence ID" value="PZM90537.1"/>
    <property type="molecule type" value="Genomic_DNA"/>
</dbReference>
<dbReference type="NCBIfam" id="TIGR00026">
    <property type="entry name" value="hi_GC_TIGR00026"/>
    <property type="match status" value="1"/>
</dbReference>
<proteinExistence type="inferred from homology"/>
<evidence type="ECO:0000256" key="2">
    <source>
        <dbReference type="ARBA" id="ARBA00049106"/>
    </source>
</evidence>
<dbReference type="GO" id="GO:0005886">
    <property type="term" value="C:plasma membrane"/>
    <property type="evidence" value="ECO:0007669"/>
    <property type="project" value="TreeGrafter"/>
</dbReference>
<dbReference type="SUPFAM" id="SSF50475">
    <property type="entry name" value="FMN-binding split barrel"/>
    <property type="match status" value="1"/>
</dbReference>
<comment type="similarity">
    <text evidence="1">Belongs to the F420H(2)-dependent quinone reductase family.</text>
</comment>
<dbReference type="GO" id="GO:0070967">
    <property type="term" value="F:coenzyme F420 binding"/>
    <property type="evidence" value="ECO:0007669"/>
    <property type="project" value="TreeGrafter"/>
</dbReference>
<dbReference type="Pfam" id="PF04075">
    <property type="entry name" value="F420H2_quin_red"/>
    <property type="match status" value="1"/>
</dbReference>
<accession>A0A2W4JAD6</accession>
<evidence type="ECO:0000313" key="3">
    <source>
        <dbReference type="EMBL" id="PZM90537.1"/>
    </source>
</evidence>
<dbReference type="Gene3D" id="2.30.110.10">
    <property type="entry name" value="Electron Transport, Fmn-binding Protein, Chain A"/>
    <property type="match status" value="1"/>
</dbReference>
<evidence type="ECO:0000256" key="1">
    <source>
        <dbReference type="ARBA" id="ARBA00008710"/>
    </source>
</evidence>
<dbReference type="AlphaFoldDB" id="A0A2W4JAD6"/>
<dbReference type="STRING" id="1111738.GCA_000427905_01117"/>
<sequence length="136" mass="15514">MLFGDEHVKRYEETNGEVGHIWVNGAPCLILTTKGRKTGKEYKHALIYQKVDEGYVIIASKGGAPDHPGWYKNLMANPEVKVQVGAEKFTARARTVEDEPRRKELWSIMTKVWPAYDEYQEKTDRKIPVVVLEPAA</sequence>
<protein>
    <submittedName>
        <fullName evidence="3">Nitroreductase family deazaflavin-dependent oxidoreductase</fullName>
    </submittedName>
</protein>
<comment type="catalytic activity">
    <reaction evidence="2">
        <text>oxidized coenzyme F420-(gamma-L-Glu)(n) + a quinol + H(+) = reduced coenzyme F420-(gamma-L-Glu)(n) + a quinone</text>
        <dbReference type="Rhea" id="RHEA:39663"/>
        <dbReference type="Rhea" id="RHEA-COMP:12939"/>
        <dbReference type="Rhea" id="RHEA-COMP:14378"/>
        <dbReference type="ChEBI" id="CHEBI:15378"/>
        <dbReference type="ChEBI" id="CHEBI:24646"/>
        <dbReference type="ChEBI" id="CHEBI:132124"/>
        <dbReference type="ChEBI" id="CHEBI:133980"/>
        <dbReference type="ChEBI" id="CHEBI:139511"/>
    </reaction>
</comment>